<sequence>MELQTTDALEHIRAGVFGNDDLLSREKSNSTFEMMDEEIWKCMGYMLDAPTRFVENRLSEVTIRSMGNMTYNRVLFNKTEASQDQWHALGGELLHLTASRKTYSNIRETKKLLRKMCWVRLLFEELADDFLRITEGYKEMCADEAILCASLRPALGAKLGSIRLGKDAIERATGLSQERLYGTISGVQYHYDRYLELRNIIIQPYLRLVFAEAGKLSGDQRSIFEDVFQSGVFGLIRSISTFFLSRQTYFSSYARWWVRQAILLSLKEEVSFFRIPGAVWHVYNKIERGEKVDENSEKIRQYVSVIKLVPLEQPVQQGEEIAKLLDTLIDADYEEDVAERELGMAIGKMLTSLDSTSQKFICLKFGVISHIEADEALTEPDILKEQLRQTLALMRFHTVE</sequence>
<dbReference type="PROSITE" id="PS00715">
    <property type="entry name" value="SIGMA70_1"/>
    <property type="match status" value="1"/>
</dbReference>
<feature type="domain" description="RNA polymerase sigma-70" evidence="1">
    <location>
        <begin position="226"/>
        <end position="239"/>
    </location>
</feature>
<protein>
    <recommendedName>
        <fullName evidence="1">RNA polymerase sigma-70 domain-containing protein</fullName>
    </recommendedName>
</protein>
<dbReference type="PANTHER" id="PTHR30603">
    <property type="entry name" value="RNA POLYMERASE SIGMA FACTOR RPO"/>
    <property type="match status" value="1"/>
</dbReference>
<dbReference type="InterPro" id="IPR000943">
    <property type="entry name" value="RNA_pol_sigma70"/>
</dbReference>
<dbReference type="InterPro" id="IPR013325">
    <property type="entry name" value="RNA_pol_sigma_r2"/>
</dbReference>
<dbReference type="GO" id="GO:0006352">
    <property type="term" value="P:DNA-templated transcription initiation"/>
    <property type="evidence" value="ECO:0007669"/>
    <property type="project" value="InterPro"/>
</dbReference>
<dbReference type="GO" id="GO:0003700">
    <property type="term" value="F:DNA-binding transcription factor activity"/>
    <property type="evidence" value="ECO:0007669"/>
    <property type="project" value="InterPro"/>
</dbReference>
<proteinExistence type="predicted"/>
<dbReference type="SUPFAM" id="SSF88946">
    <property type="entry name" value="Sigma2 domain of RNA polymerase sigma factors"/>
    <property type="match status" value="1"/>
</dbReference>
<organism evidence="2">
    <name type="scientific">marine sediment metagenome</name>
    <dbReference type="NCBI Taxonomy" id="412755"/>
    <lineage>
        <taxon>unclassified sequences</taxon>
        <taxon>metagenomes</taxon>
        <taxon>ecological metagenomes</taxon>
    </lineage>
</organism>
<dbReference type="InterPro" id="IPR007627">
    <property type="entry name" value="RNA_pol_sigma70_r2"/>
</dbReference>
<comment type="caution">
    <text evidence="2">The sequence shown here is derived from an EMBL/GenBank/DDBJ whole genome shotgun (WGS) entry which is preliminary data.</text>
</comment>
<gene>
    <name evidence="2" type="ORF">LCGC14_0244540</name>
</gene>
<name>A0A0F9UMY0_9ZZZZ</name>
<accession>A0A0F9UMY0</accession>
<dbReference type="Pfam" id="PF04542">
    <property type="entry name" value="Sigma70_r2"/>
    <property type="match status" value="1"/>
</dbReference>
<dbReference type="EMBL" id="LAZR01000125">
    <property type="protein sequence ID" value="KKN88847.1"/>
    <property type="molecule type" value="Genomic_DNA"/>
</dbReference>
<dbReference type="InterPro" id="IPR050239">
    <property type="entry name" value="Sigma-70_RNA_pol_init_factors"/>
</dbReference>
<reference evidence="2" key="1">
    <citation type="journal article" date="2015" name="Nature">
        <title>Complex archaea that bridge the gap between prokaryotes and eukaryotes.</title>
        <authorList>
            <person name="Spang A."/>
            <person name="Saw J.H."/>
            <person name="Jorgensen S.L."/>
            <person name="Zaremba-Niedzwiedzka K."/>
            <person name="Martijn J."/>
            <person name="Lind A.E."/>
            <person name="van Eijk R."/>
            <person name="Schleper C."/>
            <person name="Guy L."/>
            <person name="Ettema T.J."/>
        </authorList>
    </citation>
    <scope>NUCLEOTIDE SEQUENCE</scope>
</reference>
<dbReference type="Gene3D" id="1.10.601.10">
    <property type="entry name" value="RNA Polymerase Primary Sigma Factor"/>
    <property type="match status" value="1"/>
</dbReference>
<evidence type="ECO:0000259" key="1">
    <source>
        <dbReference type="PROSITE" id="PS00715"/>
    </source>
</evidence>
<evidence type="ECO:0000313" key="2">
    <source>
        <dbReference type="EMBL" id="KKN88847.1"/>
    </source>
</evidence>
<dbReference type="AlphaFoldDB" id="A0A0F9UMY0"/>
<dbReference type="PANTHER" id="PTHR30603:SF47">
    <property type="entry name" value="RNA POLYMERASE SIGMA FACTOR SIGD, CHLOROPLASTIC"/>
    <property type="match status" value="1"/>
</dbReference>